<dbReference type="GO" id="GO:0005886">
    <property type="term" value="C:plasma membrane"/>
    <property type="evidence" value="ECO:0007669"/>
    <property type="project" value="UniProtKB-ARBA"/>
</dbReference>
<dbReference type="PANTHER" id="PTHR33514">
    <property type="entry name" value="PROTEIN ABCI12, CHLOROPLASTIC"/>
    <property type="match status" value="1"/>
</dbReference>
<dbReference type="STRING" id="1707952.A6A03_09390"/>
<feature type="transmembrane region" description="Helical" evidence="5">
    <location>
        <begin position="329"/>
        <end position="345"/>
    </location>
</feature>
<evidence type="ECO:0000256" key="1">
    <source>
        <dbReference type="ARBA" id="ARBA00004141"/>
    </source>
</evidence>
<protein>
    <submittedName>
        <fullName evidence="6">Cobalt transporter</fullName>
    </submittedName>
</protein>
<evidence type="ECO:0000256" key="5">
    <source>
        <dbReference type="SAM" id="Phobius"/>
    </source>
</evidence>
<keyword evidence="7" id="KW-1185">Reference proteome</keyword>
<reference evidence="6 7" key="1">
    <citation type="submission" date="2016-04" db="EMBL/GenBank/DDBJ databases">
        <title>Chloroflexus islandicus sp. nov., a thermophilic filamentous anoxygenic phototrophic bacterium from geyser Strokkur (Iceland).</title>
        <authorList>
            <person name="Gaisin V.A."/>
            <person name="Kalashnikov A.M."/>
            <person name="Sukhacheva M.V."/>
            <person name="Grouzdev D.S."/>
            <person name="Ivanov T.M."/>
            <person name="Kuznetsov B."/>
            <person name="Gorlenko V.M."/>
        </authorList>
    </citation>
    <scope>NUCLEOTIDE SEQUENCE [LARGE SCALE GENOMIC DNA]</scope>
    <source>
        <strain evidence="7">isl-2</strain>
    </source>
</reference>
<dbReference type="RefSeq" id="WP_066783496.1">
    <property type="nucleotide sequence ID" value="NZ_LWQS01000035.1"/>
</dbReference>
<feature type="transmembrane region" description="Helical" evidence="5">
    <location>
        <begin position="78"/>
        <end position="102"/>
    </location>
</feature>
<dbReference type="Pfam" id="PF02361">
    <property type="entry name" value="CbiQ"/>
    <property type="match status" value="1"/>
</dbReference>
<sequence length="375" mass="40166">MHTRTWLWWLVAAAAIATLAPHPLYHILLMLAVTYVFAARRDDRPLARSFALFARAGAIIWLGYVIFAVVTVGGPRGATVLVALPAVQLPVWLGGIVLGGPITAEALAWGATRGLGLWALLLIFGAFNALVDHHRLLRLAPRSLFHAGLAVTIAIAFAPGLVRSIQTITAAQRARGHRFGSLRSWWALAGPLLAGSLERALQLAEALEARGYGRTLTATPDTGRMLMLLAGLSSLAGALIGWLWAGPAAFPLMAPLAGAGLLLTGWAARQLSRNVPRTTYRRERWRRHDTIACIAAGIALIAVAALRLLEPAALVYYPFPTVSIPAFDLRVGAAIMLLAVPALPLRAPLPRRARRIVADRRAARRAAAQQGAFAD</sequence>
<accession>A0A178MFZ9</accession>
<comment type="subcellular location">
    <subcellularLocation>
        <location evidence="1">Membrane</location>
        <topology evidence="1">Multi-pass membrane protein</topology>
    </subcellularLocation>
</comment>
<organism evidence="6 7">
    <name type="scientific">Chloroflexus islandicus</name>
    <dbReference type="NCBI Taxonomy" id="1707952"/>
    <lineage>
        <taxon>Bacteria</taxon>
        <taxon>Bacillati</taxon>
        <taxon>Chloroflexota</taxon>
        <taxon>Chloroflexia</taxon>
        <taxon>Chloroflexales</taxon>
        <taxon>Chloroflexineae</taxon>
        <taxon>Chloroflexaceae</taxon>
        <taxon>Chloroflexus</taxon>
    </lineage>
</organism>
<keyword evidence="2 5" id="KW-0812">Transmembrane</keyword>
<proteinExistence type="predicted"/>
<keyword evidence="4 5" id="KW-0472">Membrane</keyword>
<feature type="transmembrane region" description="Helical" evidence="5">
    <location>
        <begin position="114"/>
        <end position="131"/>
    </location>
</feature>
<evidence type="ECO:0000313" key="6">
    <source>
        <dbReference type="EMBL" id="OAN47652.1"/>
    </source>
</evidence>
<feature type="transmembrane region" description="Helical" evidence="5">
    <location>
        <begin position="289"/>
        <end position="309"/>
    </location>
</feature>
<name>A0A178MFZ9_9CHLR</name>
<dbReference type="PANTHER" id="PTHR33514:SF15">
    <property type="entry name" value="COBALT TRANSPORT PROTEIN"/>
    <property type="match status" value="1"/>
</dbReference>
<dbReference type="CDD" id="cd16914">
    <property type="entry name" value="EcfT"/>
    <property type="match status" value="1"/>
</dbReference>
<evidence type="ECO:0000256" key="2">
    <source>
        <dbReference type="ARBA" id="ARBA00022692"/>
    </source>
</evidence>
<evidence type="ECO:0000256" key="4">
    <source>
        <dbReference type="ARBA" id="ARBA00023136"/>
    </source>
</evidence>
<evidence type="ECO:0000313" key="7">
    <source>
        <dbReference type="Proteomes" id="UP000078287"/>
    </source>
</evidence>
<evidence type="ECO:0000256" key="3">
    <source>
        <dbReference type="ARBA" id="ARBA00022989"/>
    </source>
</evidence>
<dbReference type="Proteomes" id="UP000078287">
    <property type="component" value="Unassembled WGS sequence"/>
</dbReference>
<dbReference type="OrthoDB" id="147601at2"/>
<comment type="caution">
    <text evidence="6">The sequence shown here is derived from an EMBL/GenBank/DDBJ whole genome shotgun (WGS) entry which is preliminary data.</text>
</comment>
<feature type="transmembrane region" description="Helical" evidence="5">
    <location>
        <begin position="225"/>
        <end position="244"/>
    </location>
</feature>
<gene>
    <name evidence="6" type="ORF">A6A03_09390</name>
</gene>
<feature type="transmembrane region" description="Helical" evidence="5">
    <location>
        <begin position="50"/>
        <end position="72"/>
    </location>
</feature>
<dbReference type="EMBL" id="LWQS01000035">
    <property type="protein sequence ID" value="OAN47652.1"/>
    <property type="molecule type" value="Genomic_DNA"/>
</dbReference>
<dbReference type="InterPro" id="IPR003339">
    <property type="entry name" value="ABC/ECF_trnsptr_transmembrane"/>
</dbReference>
<feature type="transmembrane region" description="Helical" evidence="5">
    <location>
        <begin position="143"/>
        <end position="162"/>
    </location>
</feature>
<keyword evidence="3 5" id="KW-1133">Transmembrane helix</keyword>
<dbReference type="AlphaFoldDB" id="A0A178MFZ9"/>
<feature type="transmembrane region" description="Helical" evidence="5">
    <location>
        <begin position="6"/>
        <end position="38"/>
    </location>
</feature>
<feature type="transmembrane region" description="Helical" evidence="5">
    <location>
        <begin position="250"/>
        <end position="268"/>
    </location>
</feature>